<organism evidence="7 8">
    <name type="scientific">Aquirufa antheringensis</name>
    <dbReference type="NCBI Taxonomy" id="2516559"/>
    <lineage>
        <taxon>Bacteria</taxon>
        <taxon>Pseudomonadati</taxon>
        <taxon>Bacteroidota</taxon>
        <taxon>Cytophagia</taxon>
        <taxon>Cytophagales</taxon>
        <taxon>Flectobacillaceae</taxon>
        <taxon>Aquirufa</taxon>
    </lineage>
</organism>
<feature type="transmembrane region" description="Helical" evidence="6">
    <location>
        <begin position="401"/>
        <end position="421"/>
    </location>
</feature>
<protein>
    <recommendedName>
        <fullName evidence="9">Polysaccharide biosynthesis protein C-terminal domain-containing protein</fullName>
    </recommendedName>
</protein>
<feature type="transmembrane region" description="Helical" evidence="6">
    <location>
        <begin position="82"/>
        <end position="102"/>
    </location>
</feature>
<feature type="transmembrane region" description="Helical" evidence="6">
    <location>
        <begin position="374"/>
        <end position="395"/>
    </location>
</feature>
<feature type="transmembrane region" description="Helical" evidence="6">
    <location>
        <begin position="336"/>
        <end position="353"/>
    </location>
</feature>
<feature type="transmembrane region" description="Helical" evidence="6">
    <location>
        <begin position="12"/>
        <end position="33"/>
    </location>
</feature>
<feature type="transmembrane region" description="Helical" evidence="6">
    <location>
        <begin position="158"/>
        <end position="176"/>
    </location>
</feature>
<evidence type="ECO:0008006" key="9">
    <source>
        <dbReference type="Google" id="ProtNLM"/>
    </source>
</evidence>
<evidence type="ECO:0000256" key="1">
    <source>
        <dbReference type="ARBA" id="ARBA00004651"/>
    </source>
</evidence>
<keyword evidence="2" id="KW-1003">Cell membrane</keyword>
<keyword evidence="5 6" id="KW-0472">Membrane</keyword>
<dbReference type="OrthoDB" id="88014at2"/>
<accession>A0A4Q9BEP4</accession>
<gene>
    <name evidence="7" type="ORF">EWU20_04700</name>
</gene>
<evidence type="ECO:0000313" key="7">
    <source>
        <dbReference type="EMBL" id="TBH74446.1"/>
    </source>
</evidence>
<feature type="transmembrane region" description="Helical" evidence="6">
    <location>
        <begin position="182"/>
        <end position="200"/>
    </location>
</feature>
<feature type="transmembrane region" description="Helical" evidence="6">
    <location>
        <begin position="223"/>
        <end position="243"/>
    </location>
</feature>
<dbReference type="Proteomes" id="UP000293583">
    <property type="component" value="Unassembled WGS sequence"/>
</dbReference>
<evidence type="ECO:0000313" key="8">
    <source>
        <dbReference type="Proteomes" id="UP000293583"/>
    </source>
</evidence>
<feature type="transmembrane region" description="Helical" evidence="6">
    <location>
        <begin position="433"/>
        <end position="451"/>
    </location>
</feature>
<dbReference type="InterPro" id="IPR050833">
    <property type="entry name" value="Poly_Biosynth_Transport"/>
</dbReference>
<evidence type="ECO:0000256" key="4">
    <source>
        <dbReference type="ARBA" id="ARBA00022989"/>
    </source>
</evidence>
<evidence type="ECO:0000256" key="3">
    <source>
        <dbReference type="ARBA" id="ARBA00022692"/>
    </source>
</evidence>
<evidence type="ECO:0000256" key="2">
    <source>
        <dbReference type="ARBA" id="ARBA00022475"/>
    </source>
</evidence>
<dbReference type="AlphaFoldDB" id="A0A4Q9BEP4"/>
<evidence type="ECO:0000256" key="5">
    <source>
        <dbReference type="ARBA" id="ARBA00023136"/>
    </source>
</evidence>
<keyword evidence="8" id="KW-1185">Reference proteome</keyword>
<comment type="caution">
    <text evidence="7">The sequence shown here is derived from an EMBL/GenBank/DDBJ whole genome shotgun (WGS) entry which is preliminary data.</text>
</comment>
<comment type="subcellular location">
    <subcellularLocation>
        <location evidence="1">Cell membrane</location>
        <topology evidence="1">Multi-pass membrane protein</topology>
    </subcellularLocation>
</comment>
<dbReference type="PANTHER" id="PTHR30250:SF11">
    <property type="entry name" value="O-ANTIGEN TRANSPORTER-RELATED"/>
    <property type="match status" value="1"/>
</dbReference>
<sequence length="498" mass="55730">MGIVIRQSLKGSIVTYLGTAIGTFNVIFLYNKFLSQEQVGLIAGALVSIPLIFASFTQLGIPHIAVRFFPHFDDPKNGHKGFFTFLLVAPLFGLALFVLGYLALKPFFFEVYSANSPLLPQYFYYIIPLTASYLYMSVLEAYARVHLRIVVPAIIRELYLRVSNGVLVIAFALGYLTFNQLILAITLSYVVAVAGLLAYIKQLKRFYTKVDFSFLRTPVFKEMLSYGGWVILAGASFTLIQHIEKIMLPAYMGGLSTTAIFDINSRMAIMISIPRNVIAAIAAPILAQAWNRNDRENIQDIYQKSSLNLLLIGCVLFLLIWCNLDFIYTIIPRHEIYEAGRWVVLMVGLSKIIDMGTGLNSEVLINSKYYRYDLIFYIILAVGLVVGNLILIPIYSYNGAALASLLALAGYNVLKFGFIWWKLDLQPFDVRSLGILIVSLLIYLVVSQIPVIEGSPLIAWLLNVGIRSAAIAGLFILAVTKFKLSPDISELVTNWFKK</sequence>
<dbReference type="EMBL" id="SEWY01000002">
    <property type="protein sequence ID" value="TBH74446.1"/>
    <property type="molecule type" value="Genomic_DNA"/>
</dbReference>
<name>A0A4Q9BEP4_9BACT</name>
<proteinExistence type="predicted"/>
<keyword evidence="3 6" id="KW-0812">Transmembrane</keyword>
<dbReference type="PANTHER" id="PTHR30250">
    <property type="entry name" value="PST FAMILY PREDICTED COLANIC ACID TRANSPORTER"/>
    <property type="match status" value="1"/>
</dbReference>
<dbReference type="GO" id="GO:0005886">
    <property type="term" value="C:plasma membrane"/>
    <property type="evidence" value="ECO:0007669"/>
    <property type="project" value="UniProtKB-SubCell"/>
</dbReference>
<dbReference type="RefSeq" id="WP_130922905.1">
    <property type="nucleotide sequence ID" value="NZ_JAANOM010000001.1"/>
</dbReference>
<evidence type="ECO:0000256" key="6">
    <source>
        <dbReference type="SAM" id="Phobius"/>
    </source>
</evidence>
<feature type="transmembrane region" description="Helical" evidence="6">
    <location>
        <begin position="39"/>
        <end position="61"/>
    </location>
</feature>
<feature type="transmembrane region" description="Helical" evidence="6">
    <location>
        <begin position="457"/>
        <end position="479"/>
    </location>
</feature>
<feature type="transmembrane region" description="Helical" evidence="6">
    <location>
        <begin position="263"/>
        <end position="286"/>
    </location>
</feature>
<reference evidence="7 8" key="1">
    <citation type="submission" date="2019-02" db="EMBL/GenBank/DDBJ databases">
        <title>Genome of a new Bacteroidetes strain.</title>
        <authorList>
            <person name="Pitt A."/>
        </authorList>
    </citation>
    <scope>NUCLEOTIDE SEQUENCE [LARGE SCALE GENOMIC DNA]</scope>
    <source>
        <strain evidence="7 8">103A-SOEBACH</strain>
    </source>
</reference>
<keyword evidence="4 6" id="KW-1133">Transmembrane helix</keyword>
<feature type="transmembrane region" description="Helical" evidence="6">
    <location>
        <begin position="307"/>
        <end position="330"/>
    </location>
</feature>
<feature type="transmembrane region" description="Helical" evidence="6">
    <location>
        <begin position="122"/>
        <end position="138"/>
    </location>
</feature>